<feature type="transmembrane region" description="Helical" evidence="7">
    <location>
        <begin position="196"/>
        <end position="214"/>
    </location>
</feature>
<proteinExistence type="inferred from homology"/>
<comment type="caution">
    <text evidence="8">The sequence shown here is derived from an EMBL/GenBank/DDBJ whole genome shotgun (WGS) entry which is preliminary data.</text>
</comment>
<dbReference type="Pfam" id="PF01790">
    <property type="entry name" value="LGT"/>
    <property type="match status" value="1"/>
</dbReference>
<keyword evidence="3 8" id="KW-0808">Transferase</keyword>
<evidence type="ECO:0000256" key="1">
    <source>
        <dbReference type="ARBA" id="ARBA00007150"/>
    </source>
</evidence>
<dbReference type="GO" id="GO:0005886">
    <property type="term" value="C:plasma membrane"/>
    <property type="evidence" value="ECO:0007669"/>
    <property type="project" value="InterPro"/>
</dbReference>
<keyword evidence="4 7" id="KW-0812">Transmembrane</keyword>
<reference evidence="8" key="1">
    <citation type="journal article" date="2021" name="PeerJ">
        <title>Extensive microbial diversity within the chicken gut microbiome revealed by metagenomics and culture.</title>
        <authorList>
            <person name="Gilroy R."/>
            <person name="Ravi A."/>
            <person name="Getino M."/>
            <person name="Pursley I."/>
            <person name="Horton D.L."/>
            <person name="Alikhan N.F."/>
            <person name="Baker D."/>
            <person name="Gharbi K."/>
            <person name="Hall N."/>
            <person name="Watson M."/>
            <person name="Adriaenssens E.M."/>
            <person name="Foster-Nyarko E."/>
            <person name="Jarju S."/>
            <person name="Secka A."/>
            <person name="Antonio M."/>
            <person name="Oren A."/>
            <person name="Chaudhuri R.R."/>
            <person name="La Ragione R."/>
            <person name="Hildebrand F."/>
            <person name="Pallen M.J."/>
        </authorList>
    </citation>
    <scope>NUCLEOTIDE SEQUENCE</scope>
    <source>
        <strain evidence="8">Gambia11-129</strain>
    </source>
</reference>
<accession>A0A9D1PTS8</accession>
<comment type="similarity">
    <text evidence="1">Belongs to the Lgt family.</text>
</comment>
<dbReference type="EMBL" id="DXHU01000020">
    <property type="protein sequence ID" value="HIV99197.1"/>
    <property type="molecule type" value="Genomic_DNA"/>
</dbReference>
<dbReference type="PANTHER" id="PTHR30589">
    <property type="entry name" value="PROLIPOPROTEIN DIACYLGLYCERYL TRANSFERASE"/>
    <property type="match status" value="1"/>
</dbReference>
<evidence type="ECO:0000256" key="3">
    <source>
        <dbReference type="ARBA" id="ARBA00022679"/>
    </source>
</evidence>
<dbReference type="Proteomes" id="UP000823936">
    <property type="component" value="Unassembled WGS sequence"/>
</dbReference>
<evidence type="ECO:0000313" key="9">
    <source>
        <dbReference type="Proteomes" id="UP000823936"/>
    </source>
</evidence>
<feature type="transmembrane region" description="Helical" evidence="7">
    <location>
        <begin position="84"/>
        <end position="106"/>
    </location>
</feature>
<dbReference type="GO" id="GO:0042158">
    <property type="term" value="P:lipoprotein biosynthetic process"/>
    <property type="evidence" value="ECO:0007669"/>
    <property type="project" value="InterPro"/>
</dbReference>
<keyword evidence="5 7" id="KW-1133">Transmembrane helix</keyword>
<dbReference type="GO" id="GO:0008961">
    <property type="term" value="F:phosphatidylglycerol-prolipoprotein diacylglyceryl transferase activity"/>
    <property type="evidence" value="ECO:0007669"/>
    <property type="project" value="InterPro"/>
</dbReference>
<evidence type="ECO:0000256" key="6">
    <source>
        <dbReference type="ARBA" id="ARBA00023136"/>
    </source>
</evidence>
<feature type="transmembrane region" description="Helical" evidence="7">
    <location>
        <begin position="42"/>
        <end position="64"/>
    </location>
</feature>
<sequence length="259" mass="28489">MHPYIITEPVVISSYSLLIFIGILLAIIILKRKTNEIPFYDSSYAVIIASVGAALGGKLFYILQNAGTIISFFKDYPLKTALEMTLSGGFVLYGGILFSIPSIYFVSKTNKVDFHLLLNTLAPSLSLAIASGRIGCLLAGCCYGRAYDGPFSIIYPEDAISSVPRGIPLFPSPVAESLICLLITAILLLREKKKGSDGAFSLFLLLYAASRFFLEFMRGDEERKSLLFFSTSQAASIAVLFFLLFVFIKKKLAKKQKNK</sequence>
<dbReference type="InterPro" id="IPR001640">
    <property type="entry name" value="Lgt"/>
</dbReference>
<keyword evidence="6 7" id="KW-0472">Membrane</keyword>
<dbReference type="AlphaFoldDB" id="A0A9D1PTS8"/>
<feature type="transmembrane region" description="Helical" evidence="7">
    <location>
        <begin position="12"/>
        <end position="30"/>
    </location>
</feature>
<evidence type="ECO:0000256" key="5">
    <source>
        <dbReference type="ARBA" id="ARBA00022989"/>
    </source>
</evidence>
<feature type="transmembrane region" description="Helical" evidence="7">
    <location>
        <begin position="127"/>
        <end position="147"/>
    </location>
</feature>
<gene>
    <name evidence="8" type="ORF">IAB12_05430</name>
</gene>
<evidence type="ECO:0000256" key="2">
    <source>
        <dbReference type="ARBA" id="ARBA00022475"/>
    </source>
</evidence>
<keyword evidence="2" id="KW-1003">Cell membrane</keyword>
<name>A0A9D1PTS8_9SPIO</name>
<feature type="transmembrane region" description="Helical" evidence="7">
    <location>
        <begin position="167"/>
        <end position="189"/>
    </location>
</feature>
<evidence type="ECO:0000313" key="8">
    <source>
        <dbReference type="EMBL" id="HIV99197.1"/>
    </source>
</evidence>
<dbReference type="PANTHER" id="PTHR30589:SF0">
    <property type="entry name" value="PHOSPHATIDYLGLYCEROL--PROLIPOPROTEIN DIACYLGLYCERYL TRANSFERASE"/>
    <property type="match status" value="1"/>
</dbReference>
<evidence type="ECO:0000256" key="7">
    <source>
        <dbReference type="SAM" id="Phobius"/>
    </source>
</evidence>
<organism evidence="8 9">
    <name type="scientific">Candidatus Ornithospirochaeta avicola</name>
    <dbReference type="NCBI Taxonomy" id="2840896"/>
    <lineage>
        <taxon>Bacteria</taxon>
        <taxon>Pseudomonadati</taxon>
        <taxon>Spirochaetota</taxon>
        <taxon>Spirochaetia</taxon>
        <taxon>Spirochaetales</taxon>
        <taxon>Spirochaetaceae</taxon>
        <taxon>Spirochaetaceae incertae sedis</taxon>
        <taxon>Candidatus Ornithospirochaeta</taxon>
    </lineage>
</organism>
<evidence type="ECO:0000256" key="4">
    <source>
        <dbReference type="ARBA" id="ARBA00022692"/>
    </source>
</evidence>
<reference evidence="8" key="2">
    <citation type="submission" date="2021-04" db="EMBL/GenBank/DDBJ databases">
        <authorList>
            <person name="Gilroy R."/>
        </authorList>
    </citation>
    <scope>NUCLEOTIDE SEQUENCE</scope>
    <source>
        <strain evidence="8">Gambia11-129</strain>
    </source>
</reference>
<protein>
    <submittedName>
        <fullName evidence="8">Prolipoprotein diacylglyceryl transferase</fullName>
    </submittedName>
</protein>
<feature type="transmembrane region" description="Helical" evidence="7">
    <location>
        <begin position="226"/>
        <end position="248"/>
    </location>
</feature>